<dbReference type="Pfam" id="PF12729">
    <property type="entry name" value="4HB_MCP_1"/>
    <property type="match status" value="1"/>
</dbReference>
<dbReference type="InterPro" id="IPR003660">
    <property type="entry name" value="HAMP_dom"/>
</dbReference>
<dbReference type="Pfam" id="PF00015">
    <property type="entry name" value="MCPsignal"/>
    <property type="match status" value="1"/>
</dbReference>
<dbReference type="GO" id="GO:0007165">
    <property type="term" value="P:signal transduction"/>
    <property type="evidence" value="ECO:0007669"/>
    <property type="project" value="UniProtKB-KW"/>
</dbReference>
<dbReference type="Gene3D" id="1.10.287.950">
    <property type="entry name" value="Methyl-accepting chemotaxis protein"/>
    <property type="match status" value="1"/>
</dbReference>
<evidence type="ECO:0000256" key="7">
    <source>
        <dbReference type="SAM" id="Phobius"/>
    </source>
</evidence>
<dbReference type="PROSITE" id="PS50885">
    <property type="entry name" value="HAMP"/>
    <property type="match status" value="1"/>
</dbReference>
<dbReference type="Gene3D" id="6.10.340.10">
    <property type="match status" value="1"/>
</dbReference>
<evidence type="ECO:0000256" key="4">
    <source>
        <dbReference type="ARBA" id="ARBA00023224"/>
    </source>
</evidence>
<keyword evidence="4 6" id="KW-0807">Transducer</keyword>
<dbReference type="Pfam" id="PF00672">
    <property type="entry name" value="HAMP"/>
    <property type="match status" value="1"/>
</dbReference>
<dbReference type="RefSeq" id="WP_161408897.1">
    <property type="nucleotide sequence ID" value="NZ_WTUZ01000022.1"/>
</dbReference>
<dbReference type="InterPro" id="IPR004089">
    <property type="entry name" value="MCPsignal_dom"/>
</dbReference>
<comment type="subcellular location">
    <subcellularLocation>
        <location evidence="1">Cell membrane</location>
    </subcellularLocation>
</comment>
<evidence type="ECO:0000313" key="11">
    <source>
        <dbReference type="Proteomes" id="UP000481087"/>
    </source>
</evidence>
<feature type="domain" description="Methyl-accepting transducer" evidence="8">
    <location>
        <begin position="281"/>
        <end position="517"/>
    </location>
</feature>
<dbReference type="EMBL" id="WTUZ01000022">
    <property type="protein sequence ID" value="MZQ84852.1"/>
    <property type="molecule type" value="Genomic_DNA"/>
</dbReference>
<evidence type="ECO:0000256" key="3">
    <source>
        <dbReference type="ARBA" id="ARBA00023136"/>
    </source>
</evidence>
<comment type="caution">
    <text evidence="10">The sequence shown here is derived from an EMBL/GenBank/DDBJ whole genome shotgun (WGS) entry which is preliminary data.</text>
</comment>
<organism evidence="10 11">
    <name type="scientific">Paenibacillus silvestris</name>
    <dbReference type="NCBI Taxonomy" id="2606219"/>
    <lineage>
        <taxon>Bacteria</taxon>
        <taxon>Bacillati</taxon>
        <taxon>Bacillota</taxon>
        <taxon>Bacilli</taxon>
        <taxon>Bacillales</taxon>
        <taxon>Paenibacillaceae</taxon>
        <taxon>Paenibacillus</taxon>
    </lineage>
</organism>
<evidence type="ECO:0000313" key="10">
    <source>
        <dbReference type="EMBL" id="MZQ84852.1"/>
    </source>
</evidence>
<keyword evidence="11" id="KW-1185">Reference proteome</keyword>
<dbReference type="PANTHER" id="PTHR32089">
    <property type="entry name" value="METHYL-ACCEPTING CHEMOTAXIS PROTEIN MCPB"/>
    <property type="match status" value="1"/>
</dbReference>
<accession>A0A6L8V5H2</accession>
<evidence type="ECO:0000259" key="9">
    <source>
        <dbReference type="PROSITE" id="PS50885"/>
    </source>
</evidence>
<evidence type="ECO:0000256" key="1">
    <source>
        <dbReference type="ARBA" id="ARBA00004236"/>
    </source>
</evidence>
<feature type="transmembrane region" description="Helical" evidence="7">
    <location>
        <begin position="186"/>
        <end position="208"/>
    </location>
</feature>
<dbReference type="CDD" id="cd06225">
    <property type="entry name" value="HAMP"/>
    <property type="match status" value="1"/>
</dbReference>
<protein>
    <submittedName>
        <fullName evidence="10">HAMP domain-containing protein</fullName>
    </submittedName>
</protein>
<evidence type="ECO:0000259" key="8">
    <source>
        <dbReference type="PROSITE" id="PS50111"/>
    </source>
</evidence>
<dbReference type="Proteomes" id="UP000481087">
    <property type="component" value="Unassembled WGS sequence"/>
</dbReference>
<gene>
    <name evidence="10" type="ORF">GQF01_22335</name>
</gene>
<keyword evidence="7" id="KW-0812">Transmembrane</keyword>
<proteinExistence type="inferred from homology"/>
<keyword evidence="7" id="KW-1133">Transmembrane helix</keyword>
<dbReference type="SMART" id="SM00304">
    <property type="entry name" value="HAMP"/>
    <property type="match status" value="1"/>
</dbReference>
<dbReference type="GO" id="GO:0005886">
    <property type="term" value="C:plasma membrane"/>
    <property type="evidence" value="ECO:0007669"/>
    <property type="project" value="UniProtKB-SubCell"/>
</dbReference>
<evidence type="ECO:0000256" key="6">
    <source>
        <dbReference type="PROSITE-ProRule" id="PRU00284"/>
    </source>
</evidence>
<dbReference type="SMART" id="SM00283">
    <property type="entry name" value="MA"/>
    <property type="match status" value="1"/>
</dbReference>
<name>A0A6L8V5H2_9BACL</name>
<sequence length="568" mass="61309">MRFTVKMKMMTVFAIIFLMVGGLSLTDMTRMGVLKDNSSEMATNWMMGVQIIDEIHFNSEHILTLYYQKKLEPDSKKHEPFDTGITQMMTRIDKLLENYKESLSGDEDTAKFHELNKNWEEFKAAFMKNKQFSGDPAKAKEAAESLQVLAAAFGKAQKTMAEMVTFNQEGGKLADQENKNLYQRSVMISLIVLGTMIVFMLAACYVLVRNISTPVRRTSQALNRIANGDLTVEPIIVKNKDEIGDLASSVNQMVEHLRHSVLHMLQAAGSVAASSQQLFASSEQNTSASQHVAAAVQDFATGADTQAQSSMECGRAMEEMSVGIQRIAETTSDVSELSISATQIAEEGTHAMERVVHKMQAVSHSVDSANQVIQELERHSQSIGQISTLIGNIASQTNLLALNAAIEAARAGESGKGFAVVAGEVRKLASQTDESVRDISELISNIQRDSVRAAGVMNTGLIDVQEGLKEVGSAEMAFSQIVAASQEVASKIQETAAAAQQMAASTEQIAATVASVGSVAQQTSGTAQSVAAAIEEQLASTEEITSSARNLATIAQDLHQVVTAFRIS</sequence>
<dbReference type="CDD" id="cd11386">
    <property type="entry name" value="MCP_signal"/>
    <property type="match status" value="1"/>
</dbReference>
<comment type="similarity">
    <text evidence="5">Belongs to the methyl-accepting chemotaxis (MCP) protein family.</text>
</comment>
<evidence type="ECO:0000256" key="5">
    <source>
        <dbReference type="ARBA" id="ARBA00029447"/>
    </source>
</evidence>
<dbReference type="SUPFAM" id="SSF58104">
    <property type="entry name" value="Methyl-accepting chemotaxis protein (MCP) signaling domain"/>
    <property type="match status" value="1"/>
</dbReference>
<keyword evidence="2" id="KW-1003">Cell membrane</keyword>
<reference evidence="10 11" key="1">
    <citation type="submission" date="2019-12" db="EMBL/GenBank/DDBJ databases">
        <title>Paenibacillus sp. nov. sp. isolated from soil.</title>
        <authorList>
            <person name="Kim J."/>
            <person name="Jeong S.E."/>
            <person name="Jung H.S."/>
            <person name="Jeon C.O."/>
        </authorList>
    </citation>
    <scope>NUCLEOTIDE SEQUENCE [LARGE SCALE GENOMIC DNA]</scope>
    <source>
        <strain evidence="10 11">5J-6</strain>
    </source>
</reference>
<dbReference type="PROSITE" id="PS50111">
    <property type="entry name" value="CHEMOTAXIS_TRANSDUC_2"/>
    <property type="match status" value="1"/>
</dbReference>
<dbReference type="PANTHER" id="PTHR32089:SF112">
    <property type="entry name" value="LYSOZYME-LIKE PROTEIN-RELATED"/>
    <property type="match status" value="1"/>
</dbReference>
<keyword evidence="3 7" id="KW-0472">Membrane</keyword>
<dbReference type="InterPro" id="IPR024478">
    <property type="entry name" value="HlyB_4HB_MCP"/>
</dbReference>
<evidence type="ECO:0000256" key="2">
    <source>
        <dbReference type="ARBA" id="ARBA00022475"/>
    </source>
</evidence>
<feature type="domain" description="HAMP" evidence="9">
    <location>
        <begin position="209"/>
        <end position="262"/>
    </location>
</feature>
<dbReference type="AlphaFoldDB" id="A0A6L8V5H2"/>